<comment type="caution">
    <text evidence="1">The sequence shown here is derived from an EMBL/GenBank/DDBJ whole genome shotgun (WGS) entry which is preliminary data.</text>
</comment>
<dbReference type="Proteomes" id="UP000554482">
    <property type="component" value="Unassembled WGS sequence"/>
</dbReference>
<dbReference type="EMBL" id="JABWDY010016657">
    <property type="protein sequence ID" value="KAF5195945.1"/>
    <property type="molecule type" value="Genomic_DNA"/>
</dbReference>
<dbReference type="AlphaFoldDB" id="A0A7J6WHN7"/>
<protein>
    <submittedName>
        <fullName evidence="1">Unc-13-like protein</fullName>
    </submittedName>
</protein>
<keyword evidence="2" id="KW-1185">Reference proteome</keyword>
<sequence length="215" mass="23584">MEEENGVELLQRYRRDRRVLLNFILSGSLIKKVVMPPGAVSLDDVDLDQVSIDHVLNCAKKGGMLELSEAIRDYHDSAAFPATNNTGSTDEFFLVTDPDFSGSPPRRAPPPLPVYTPSPIISSLSKSQSLHSTQHQELSVDDIDDFEDDDDNEEVDSIRVSRRLTNEANDLALSLPSFATGITDDDLRETAYEILLASAGAAGGLVVPQKEKKKD</sequence>
<accession>A0A7J6WHN7</accession>
<dbReference type="OrthoDB" id="1743520at2759"/>
<reference evidence="1 2" key="1">
    <citation type="submission" date="2020-06" db="EMBL/GenBank/DDBJ databases">
        <title>Transcriptomic and genomic resources for Thalictrum thalictroides and T. hernandezii: Facilitating candidate gene discovery in an emerging model plant lineage.</title>
        <authorList>
            <person name="Arias T."/>
            <person name="Riano-Pachon D.M."/>
            <person name="Di Stilio V.S."/>
        </authorList>
    </citation>
    <scope>NUCLEOTIDE SEQUENCE [LARGE SCALE GENOMIC DNA]</scope>
    <source>
        <strain evidence="2">cv. WT478/WT964</strain>
        <tissue evidence="1">Leaves</tissue>
    </source>
</reference>
<proteinExistence type="predicted"/>
<gene>
    <name evidence="1" type="ORF">FRX31_014468</name>
</gene>
<organism evidence="1 2">
    <name type="scientific">Thalictrum thalictroides</name>
    <name type="common">Rue-anemone</name>
    <name type="synonym">Anemone thalictroides</name>
    <dbReference type="NCBI Taxonomy" id="46969"/>
    <lineage>
        <taxon>Eukaryota</taxon>
        <taxon>Viridiplantae</taxon>
        <taxon>Streptophyta</taxon>
        <taxon>Embryophyta</taxon>
        <taxon>Tracheophyta</taxon>
        <taxon>Spermatophyta</taxon>
        <taxon>Magnoliopsida</taxon>
        <taxon>Ranunculales</taxon>
        <taxon>Ranunculaceae</taxon>
        <taxon>Thalictroideae</taxon>
        <taxon>Thalictrum</taxon>
    </lineage>
</organism>
<name>A0A7J6WHN7_THATH</name>
<dbReference type="PANTHER" id="PTHR31280">
    <property type="entry name" value="PROTEIN UNC-13 HOMOLOG"/>
    <property type="match status" value="1"/>
</dbReference>
<dbReference type="PANTHER" id="PTHR31280:SF2">
    <property type="entry name" value="PROTEIN UNC-13 HOMOLOG"/>
    <property type="match status" value="1"/>
</dbReference>
<evidence type="ECO:0000313" key="2">
    <source>
        <dbReference type="Proteomes" id="UP000554482"/>
    </source>
</evidence>
<evidence type="ECO:0000313" key="1">
    <source>
        <dbReference type="EMBL" id="KAF5195945.1"/>
    </source>
</evidence>
<dbReference type="InterPro" id="IPR008528">
    <property type="entry name" value="unc-13_homologue"/>
</dbReference>